<dbReference type="EMBL" id="SUPL01000001">
    <property type="protein sequence ID" value="TJY37694.1"/>
    <property type="molecule type" value="Genomic_DNA"/>
</dbReference>
<dbReference type="SUPFAM" id="SSF55874">
    <property type="entry name" value="ATPase domain of HSP90 chaperone/DNA topoisomerase II/histidine kinase"/>
    <property type="match status" value="1"/>
</dbReference>
<keyword evidence="13" id="KW-1185">Reference proteome</keyword>
<dbReference type="GO" id="GO:0016020">
    <property type="term" value="C:membrane"/>
    <property type="evidence" value="ECO:0007669"/>
    <property type="project" value="InterPro"/>
</dbReference>
<comment type="catalytic activity">
    <reaction evidence="1">
        <text>ATP + protein L-histidine = ADP + protein N-phospho-L-histidine.</text>
        <dbReference type="EC" id="2.7.13.3"/>
    </reaction>
</comment>
<dbReference type="InterPro" id="IPR036890">
    <property type="entry name" value="HATPase_C_sf"/>
</dbReference>
<evidence type="ECO:0000256" key="1">
    <source>
        <dbReference type="ARBA" id="ARBA00000085"/>
    </source>
</evidence>
<dbReference type="Gene3D" id="1.20.5.1930">
    <property type="match status" value="1"/>
</dbReference>
<evidence type="ECO:0000256" key="7">
    <source>
        <dbReference type="ARBA" id="ARBA00022840"/>
    </source>
</evidence>
<dbReference type="Proteomes" id="UP000307657">
    <property type="component" value="Unassembled WGS sequence"/>
</dbReference>
<dbReference type="SMART" id="SM00387">
    <property type="entry name" value="HATPase_c"/>
    <property type="match status" value="1"/>
</dbReference>
<dbReference type="Gene3D" id="1.25.40.10">
    <property type="entry name" value="Tetratricopeptide repeat domain"/>
    <property type="match status" value="2"/>
</dbReference>
<dbReference type="SUPFAM" id="SSF48452">
    <property type="entry name" value="TPR-like"/>
    <property type="match status" value="2"/>
</dbReference>
<keyword evidence="4" id="KW-0808">Transferase</keyword>
<dbReference type="OrthoDB" id="977000at2"/>
<evidence type="ECO:0000256" key="5">
    <source>
        <dbReference type="ARBA" id="ARBA00022741"/>
    </source>
</evidence>
<evidence type="ECO:0000256" key="6">
    <source>
        <dbReference type="ARBA" id="ARBA00022777"/>
    </source>
</evidence>
<keyword evidence="7" id="KW-0067">ATP-binding</keyword>
<keyword evidence="6" id="KW-0418">Kinase</keyword>
<dbReference type="SMART" id="SM00028">
    <property type="entry name" value="TPR"/>
    <property type="match status" value="3"/>
</dbReference>
<keyword evidence="10" id="KW-0472">Membrane</keyword>
<dbReference type="InterPro" id="IPR011712">
    <property type="entry name" value="Sig_transdc_His_kin_sub3_dim/P"/>
</dbReference>
<dbReference type="RefSeq" id="WP_136839784.1">
    <property type="nucleotide sequence ID" value="NZ_SUPL01000001.1"/>
</dbReference>
<feature type="domain" description="Histidine kinase/HSP90-like ATPase" evidence="11">
    <location>
        <begin position="482"/>
        <end position="573"/>
    </location>
</feature>
<dbReference type="InterPro" id="IPR050482">
    <property type="entry name" value="Sensor_HK_TwoCompSys"/>
</dbReference>
<dbReference type="Pfam" id="PF07730">
    <property type="entry name" value="HisKA_3"/>
    <property type="match status" value="1"/>
</dbReference>
<keyword evidence="10" id="KW-1133">Transmembrane helix</keyword>
<evidence type="ECO:0000256" key="8">
    <source>
        <dbReference type="ARBA" id="ARBA00023012"/>
    </source>
</evidence>
<evidence type="ECO:0000259" key="11">
    <source>
        <dbReference type="SMART" id="SM00387"/>
    </source>
</evidence>
<proteinExistence type="predicted"/>
<evidence type="ECO:0000313" key="12">
    <source>
        <dbReference type="EMBL" id="TJY37694.1"/>
    </source>
</evidence>
<feature type="repeat" description="TPR" evidence="9">
    <location>
        <begin position="135"/>
        <end position="168"/>
    </location>
</feature>
<name>A0A4U0F1Q0_9FLAO</name>
<comment type="caution">
    <text evidence="12">The sequence shown here is derived from an EMBL/GenBank/DDBJ whole genome shotgun (WGS) entry which is preliminary data.</text>
</comment>
<dbReference type="Pfam" id="PF13424">
    <property type="entry name" value="TPR_12"/>
    <property type="match status" value="1"/>
</dbReference>
<keyword evidence="8" id="KW-0902">Two-component regulatory system</keyword>
<evidence type="ECO:0000256" key="3">
    <source>
        <dbReference type="ARBA" id="ARBA00022553"/>
    </source>
</evidence>
<evidence type="ECO:0000256" key="4">
    <source>
        <dbReference type="ARBA" id="ARBA00022679"/>
    </source>
</evidence>
<sequence length="573" mass="66599">MKLAEKLHDSAGIAQAHWNFGNFYDRIEELDKSFYHFSKAAKIYDDIGNDFYSGRLLYNMSRIQKDKKDYTGAEITSFQSISKFDKQKHQYNLYLSYNNLGVIYSYLKEFNKSTESHNKALIYLEDIKDKWNFKEISLNNIGLALQKKGDNKEAIKNFEKALKNDSLKVKNRALYARLYDNLTYSKFLLNKNANLESEFLKALKIRDSMNNISGIALSKLHLSEYYAFKQDTTKAITFAQDAHDLALSVNNHRDQLAALKLLSKLDTPNSSTYLTKYVTLNDSLQSEERAIRNKFTRIRFETDQFIEQTEKLSLEKKLISLIGFVLILLLGASIFIIRQKFKNRKLLLEQEQQKDKEQIYNLMLEQQSKLEEGKIQERTRISEELHDHILGSMYGIRMKLGFLDLQGSDETKDKFNEYLDEFMQAEKEIRDISHRLQSNTQRSESNFIATIKTYLDNINIDQLMNVEIVYDKGINWNTIDTEVKIDIFRIIQESYMNTLKHSKATEFKVICSQTEDVLKIEIIDNGIGFNVTKSSKGIGFKNMNKRVNRFGGKLIITSEPSVGTKVIITLDNN</sequence>
<protein>
    <recommendedName>
        <fullName evidence="2">histidine kinase</fullName>
        <ecNumber evidence="2">2.7.13.3</ecNumber>
    </recommendedName>
</protein>
<evidence type="ECO:0000256" key="10">
    <source>
        <dbReference type="SAM" id="Phobius"/>
    </source>
</evidence>
<dbReference type="CDD" id="cd16917">
    <property type="entry name" value="HATPase_UhpB-NarQ-NarX-like"/>
    <property type="match status" value="1"/>
</dbReference>
<dbReference type="Pfam" id="PF02518">
    <property type="entry name" value="HATPase_c"/>
    <property type="match status" value="1"/>
</dbReference>
<feature type="transmembrane region" description="Helical" evidence="10">
    <location>
        <begin position="318"/>
        <end position="337"/>
    </location>
</feature>
<dbReference type="PANTHER" id="PTHR24421">
    <property type="entry name" value="NITRATE/NITRITE SENSOR PROTEIN NARX-RELATED"/>
    <property type="match status" value="1"/>
</dbReference>
<organism evidence="12 13">
    <name type="scientific">Pontimicrobium aquaticum</name>
    <dbReference type="NCBI Taxonomy" id="2565367"/>
    <lineage>
        <taxon>Bacteria</taxon>
        <taxon>Pseudomonadati</taxon>
        <taxon>Bacteroidota</taxon>
        <taxon>Flavobacteriia</taxon>
        <taxon>Flavobacteriales</taxon>
        <taxon>Flavobacteriaceae</taxon>
        <taxon>Pontimicrobium</taxon>
    </lineage>
</organism>
<evidence type="ECO:0000313" key="13">
    <source>
        <dbReference type="Proteomes" id="UP000307657"/>
    </source>
</evidence>
<keyword evidence="5" id="KW-0547">Nucleotide-binding</keyword>
<keyword evidence="9" id="KW-0802">TPR repeat</keyword>
<dbReference type="InterPro" id="IPR011990">
    <property type="entry name" value="TPR-like_helical_dom_sf"/>
</dbReference>
<evidence type="ECO:0000256" key="9">
    <source>
        <dbReference type="PROSITE-ProRule" id="PRU00339"/>
    </source>
</evidence>
<dbReference type="GO" id="GO:0046983">
    <property type="term" value="F:protein dimerization activity"/>
    <property type="evidence" value="ECO:0007669"/>
    <property type="project" value="InterPro"/>
</dbReference>
<dbReference type="InterPro" id="IPR019734">
    <property type="entry name" value="TPR_rpt"/>
</dbReference>
<evidence type="ECO:0000256" key="2">
    <source>
        <dbReference type="ARBA" id="ARBA00012438"/>
    </source>
</evidence>
<gene>
    <name evidence="12" type="ORF">E5167_00115</name>
</gene>
<dbReference type="Gene3D" id="3.30.565.10">
    <property type="entry name" value="Histidine kinase-like ATPase, C-terminal domain"/>
    <property type="match status" value="1"/>
</dbReference>
<dbReference type="EC" id="2.7.13.3" evidence="2"/>
<dbReference type="InterPro" id="IPR003594">
    <property type="entry name" value="HATPase_dom"/>
</dbReference>
<dbReference type="GO" id="GO:0005524">
    <property type="term" value="F:ATP binding"/>
    <property type="evidence" value="ECO:0007669"/>
    <property type="project" value="UniProtKB-KW"/>
</dbReference>
<dbReference type="PROSITE" id="PS50005">
    <property type="entry name" value="TPR"/>
    <property type="match status" value="1"/>
</dbReference>
<reference evidence="12 13" key="1">
    <citation type="submission" date="2019-04" db="EMBL/GenBank/DDBJ databases">
        <title>Lacinutrix sp. nov., isolated from marine water.</title>
        <authorList>
            <person name="Kim W."/>
        </authorList>
    </citation>
    <scope>NUCLEOTIDE SEQUENCE [LARGE SCALE GENOMIC DNA]</scope>
    <source>
        <strain evidence="12 13">CAU 1491</strain>
    </source>
</reference>
<dbReference type="PANTHER" id="PTHR24421:SF10">
    <property type="entry name" value="NITRATE_NITRITE SENSOR PROTEIN NARQ"/>
    <property type="match status" value="1"/>
</dbReference>
<keyword evidence="3" id="KW-0597">Phosphoprotein</keyword>
<dbReference type="GO" id="GO:0000155">
    <property type="term" value="F:phosphorelay sensor kinase activity"/>
    <property type="evidence" value="ECO:0007669"/>
    <property type="project" value="InterPro"/>
</dbReference>
<dbReference type="AlphaFoldDB" id="A0A4U0F1Q0"/>
<keyword evidence="10" id="KW-0812">Transmembrane</keyword>
<accession>A0A4U0F1Q0</accession>